<dbReference type="PANTHER" id="PTHR46457">
    <property type="entry name" value="DNA REPAIR PROTEIN RAD51 HOMOLOG 4"/>
    <property type="match status" value="1"/>
</dbReference>
<sequence length="111" mass="12242">MSFFHSVKLVVVDSVASVFHPVLGGKQMDSLALLEQLGLQLKQLAVDFCLAVLVSNNMTSGFEGKKQPSLGRLWSHVPHTRIILERETNSLTKTSHRKAVLVKSMRQVGTS</sequence>
<dbReference type="GO" id="GO:0033063">
    <property type="term" value="C:Rad51B-Rad51C-Rad51D-XRCC2 complex"/>
    <property type="evidence" value="ECO:0007669"/>
    <property type="project" value="TreeGrafter"/>
</dbReference>
<dbReference type="GO" id="GO:0005657">
    <property type="term" value="C:replication fork"/>
    <property type="evidence" value="ECO:0007669"/>
    <property type="project" value="TreeGrafter"/>
</dbReference>
<dbReference type="GO" id="GO:0000400">
    <property type="term" value="F:four-way junction DNA binding"/>
    <property type="evidence" value="ECO:0007669"/>
    <property type="project" value="TreeGrafter"/>
</dbReference>
<dbReference type="EMBL" id="PZQS01000004">
    <property type="protein sequence ID" value="PVD31328.1"/>
    <property type="molecule type" value="Genomic_DNA"/>
</dbReference>
<protein>
    <submittedName>
        <fullName evidence="3">Uncharacterized protein</fullName>
    </submittedName>
</protein>
<dbReference type="AlphaFoldDB" id="A0A2T7PD37"/>
<reference evidence="3 4" key="1">
    <citation type="submission" date="2018-04" db="EMBL/GenBank/DDBJ databases">
        <title>The genome of golden apple snail Pomacea canaliculata provides insight into stress tolerance and invasive adaptation.</title>
        <authorList>
            <person name="Liu C."/>
            <person name="Liu B."/>
            <person name="Ren Y."/>
            <person name="Zhang Y."/>
            <person name="Wang H."/>
            <person name="Li S."/>
            <person name="Jiang F."/>
            <person name="Yin L."/>
            <person name="Zhang G."/>
            <person name="Qian W."/>
            <person name="Fan W."/>
        </authorList>
    </citation>
    <scope>NUCLEOTIDE SEQUENCE [LARGE SCALE GENOMIC DNA]</scope>
    <source>
        <strain evidence="3">SZHN2017</strain>
        <tissue evidence="3">Muscle</tissue>
    </source>
</reference>
<dbReference type="GO" id="GO:0000723">
    <property type="term" value="P:telomere maintenance"/>
    <property type="evidence" value="ECO:0007669"/>
    <property type="project" value="TreeGrafter"/>
</dbReference>
<dbReference type="SUPFAM" id="SSF52540">
    <property type="entry name" value="P-loop containing nucleoside triphosphate hydrolases"/>
    <property type="match status" value="1"/>
</dbReference>
<evidence type="ECO:0000313" key="3">
    <source>
        <dbReference type="EMBL" id="PVD31328.1"/>
    </source>
</evidence>
<dbReference type="GO" id="GO:0042148">
    <property type="term" value="P:DNA strand invasion"/>
    <property type="evidence" value="ECO:0007669"/>
    <property type="project" value="TreeGrafter"/>
</dbReference>
<dbReference type="GO" id="GO:0000724">
    <property type="term" value="P:double-strand break repair via homologous recombination"/>
    <property type="evidence" value="ECO:0007669"/>
    <property type="project" value="TreeGrafter"/>
</dbReference>
<evidence type="ECO:0000256" key="2">
    <source>
        <dbReference type="ARBA" id="ARBA00023242"/>
    </source>
</evidence>
<dbReference type="GO" id="GO:0008094">
    <property type="term" value="F:ATP-dependent activity, acting on DNA"/>
    <property type="evidence" value="ECO:0007669"/>
    <property type="project" value="TreeGrafter"/>
</dbReference>
<dbReference type="STRING" id="400727.A0A2T7PD37"/>
<dbReference type="InterPro" id="IPR027417">
    <property type="entry name" value="P-loop_NTPase"/>
</dbReference>
<accession>A0A2T7PD37</accession>
<evidence type="ECO:0000256" key="1">
    <source>
        <dbReference type="ARBA" id="ARBA00004123"/>
    </source>
</evidence>
<dbReference type="GO" id="GO:0005815">
    <property type="term" value="C:microtubule organizing center"/>
    <property type="evidence" value="ECO:0007669"/>
    <property type="project" value="TreeGrafter"/>
</dbReference>
<proteinExistence type="predicted"/>
<dbReference type="GO" id="GO:0003697">
    <property type="term" value="F:single-stranded DNA binding"/>
    <property type="evidence" value="ECO:0007669"/>
    <property type="project" value="TreeGrafter"/>
</dbReference>
<gene>
    <name evidence="3" type="ORF">C0Q70_06740</name>
</gene>
<evidence type="ECO:0000313" key="4">
    <source>
        <dbReference type="Proteomes" id="UP000245119"/>
    </source>
</evidence>
<comment type="subcellular location">
    <subcellularLocation>
        <location evidence="1">Nucleus</location>
    </subcellularLocation>
</comment>
<organism evidence="3 4">
    <name type="scientific">Pomacea canaliculata</name>
    <name type="common">Golden apple snail</name>
    <dbReference type="NCBI Taxonomy" id="400727"/>
    <lineage>
        <taxon>Eukaryota</taxon>
        <taxon>Metazoa</taxon>
        <taxon>Spiralia</taxon>
        <taxon>Lophotrochozoa</taxon>
        <taxon>Mollusca</taxon>
        <taxon>Gastropoda</taxon>
        <taxon>Caenogastropoda</taxon>
        <taxon>Architaenioglossa</taxon>
        <taxon>Ampullarioidea</taxon>
        <taxon>Ampullariidae</taxon>
        <taxon>Pomacea</taxon>
    </lineage>
</organism>
<dbReference type="Proteomes" id="UP000245119">
    <property type="component" value="Linkage Group LG4"/>
</dbReference>
<comment type="caution">
    <text evidence="3">The sequence shown here is derived from an EMBL/GenBank/DDBJ whole genome shotgun (WGS) entry which is preliminary data.</text>
</comment>
<name>A0A2T7PD37_POMCA</name>
<dbReference type="GO" id="GO:0007131">
    <property type="term" value="P:reciprocal meiotic recombination"/>
    <property type="evidence" value="ECO:0007669"/>
    <property type="project" value="TreeGrafter"/>
</dbReference>
<keyword evidence="4" id="KW-1185">Reference proteome</keyword>
<dbReference type="OrthoDB" id="336321at2759"/>
<dbReference type="Gene3D" id="3.40.50.300">
    <property type="entry name" value="P-loop containing nucleotide triphosphate hydrolases"/>
    <property type="match status" value="1"/>
</dbReference>
<dbReference type="InterPro" id="IPR051988">
    <property type="entry name" value="HRR_RAD51_Paralog"/>
</dbReference>
<dbReference type="PANTHER" id="PTHR46457:SF1">
    <property type="entry name" value="DNA REPAIR PROTEIN RAD51 HOMOLOG 4"/>
    <property type="match status" value="1"/>
</dbReference>
<keyword evidence="2" id="KW-0539">Nucleus</keyword>